<reference evidence="2 3" key="1">
    <citation type="journal article" date="2023" name="Plants (Basel)">
        <title>Bridging the Gap: Combining Genomics and Transcriptomics Approaches to Understand Stylosanthes scabra, an Orphan Legume from the Brazilian Caatinga.</title>
        <authorList>
            <person name="Ferreira-Neto J.R.C."/>
            <person name="da Silva M.D."/>
            <person name="Binneck E."/>
            <person name="de Melo N.F."/>
            <person name="da Silva R.H."/>
            <person name="de Melo A.L.T.M."/>
            <person name="Pandolfi V."/>
            <person name="Bustamante F.O."/>
            <person name="Brasileiro-Vidal A.C."/>
            <person name="Benko-Iseppon A.M."/>
        </authorList>
    </citation>
    <scope>NUCLEOTIDE SEQUENCE [LARGE SCALE GENOMIC DNA]</scope>
    <source>
        <tissue evidence="2">Leaves</tissue>
    </source>
</reference>
<sequence>MNYDDMISRSKVNCEVASGCEVLTAMVHSAYDKHEADMKEYKAKSDVQSILRHEDGSERMIDELHMPRRVRSRGRSKKRLGSLEDPIRTGL</sequence>
<evidence type="ECO:0000313" key="3">
    <source>
        <dbReference type="Proteomes" id="UP001341840"/>
    </source>
</evidence>
<proteinExistence type="predicted"/>
<feature type="compositionally biased region" description="Basic and acidic residues" evidence="1">
    <location>
        <begin position="81"/>
        <end position="91"/>
    </location>
</feature>
<dbReference type="Proteomes" id="UP001341840">
    <property type="component" value="Unassembled WGS sequence"/>
</dbReference>
<feature type="region of interest" description="Disordered" evidence="1">
    <location>
        <begin position="68"/>
        <end position="91"/>
    </location>
</feature>
<keyword evidence="3" id="KW-1185">Reference proteome</keyword>
<evidence type="ECO:0000313" key="2">
    <source>
        <dbReference type="EMBL" id="MED6223244.1"/>
    </source>
</evidence>
<accession>A0ABU6ZMS5</accession>
<gene>
    <name evidence="2" type="ORF">PIB30_072105</name>
</gene>
<name>A0ABU6ZMS5_9FABA</name>
<organism evidence="2 3">
    <name type="scientific">Stylosanthes scabra</name>
    <dbReference type="NCBI Taxonomy" id="79078"/>
    <lineage>
        <taxon>Eukaryota</taxon>
        <taxon>Viridiplantae</taxon>
        <taxon>Streptophyta</taxon>
        <taxon>Embryophyta</taxon>
        <taxon>Tracheophyta</taxon>
        <taxon>Spermatophyta</taxon>
        <taxon>Magnoliopsida</taxon>
        <taxon>eudicotyledons</taxon>
        <taxon>Gunneridae</taxon>
        <taxon>Pentapetalae</taxon>
        <taxon>rosids</taxon>
        <taxon>fabids</taxon>
        <taxon>Fabales</taxon>
        <taxon>Fabaceae</taxon>
        <taxon>Papilionoideae</taxon>
        <taxon>50 kb inversion clade</taxon>
        <taxon>dalbergioids sensu lato</taxon>
        <taxon>Dalbergieae</taxon>
        <taxon>Pterocarpus clade</taxon>
        <taxon>Stylosanthes</taxon>
    </lineage>
</organism>
<dbReference type="EMBL" id="JASCZI010272707">
    <property type="protein sequence ID" value="MED6223244.1"/>
    <property type="molecule type" value="Genomic_DNA"/>
</dbReference>
<protein>
    <submittedName>
        <fullName evidence="2">Uncharacterized protein</fullName>
    </submittedName>
</protein>
<evidence type="ECO:0000256" key="1">
    <source>
        <dbReference type="SAM" id="MobiDB-lite"/>
    </source>
</evidence>
<feature type="compositionally biased region" description="Basic residues" evidence="1">
    <location>
        <begin position="68"/>
        <end position="80"/>
    </location>
</feature>
<comment type="caution">
    <text evidence="2">The sequence shown here is derived from an EMBL/GenBank/DDBJ whole genome shotgun (WGS) entry which is preliminary data.</text>
</comment>